<dbReference type="EMBL" id="KE384760">
    <property type="protein sequence ID" value="KJK74379.1"/>
    <property type="molecule type" value="Genomic_DNA"/>
</dbReference>
<dbReference type="Proteomes" id="UP000054544">
    <property type="component" value="Unassembled WGS sequence"/>
</dbReference>
<proteinExistence type="predicted"/>
<reference evidence="2" key="1">
    <citation type="journal article" date="2014" name="BMC Genomics">
        <title>The genome sequence of the biocontrol fungus Metarhizium anisopliae and comparative genomics of Metarhizium species.</title>
        <authorList>
            <person name="Pattemore J.A."/>
            <person name="Hane J.K."/>
            <person name="Williams A.H."/>
            <person name="Wilson B.A."/>
            <person name="Stodart B.J."/>
            <person name="Ash G.J."/>
        </authorList>
    </citation>
    <scope>NUCLEOTIDE SEQUENCE [LARGE SCALE GENOMIC DNA]</scope>
    <source>
        <strain evidence="2">BRIP 53293</strain>
    </source>
</reference>
<evidence type="ECO:0000313" key="1">
    <source>
        <dbReference type="EMBL" id="KJK74379.1"/>
    </source>
</evidence>
<organism evidence="1 2">
    <name type="scientific">Metarhizium anisopliae BRIP 53293</name>
    <dbReference type="NCBI Taxonomy" id="1291518"/>
    <lineage>
        <taxon>Eukaryota</taxon>
        <taxon>Fungi</taxon>
        <taxon>Dikarya</taxon>
        <taxon>Ascomycota</taxon>
        <taxon>Pezizomycotina</taxon>
        <taxon>Sordariomycetes</taxon>
        <taxon>Hypocreomycetidae</taxon>
        <taxon>Hypocreales</taxon>
        <taxon>Clavicipitaceae</taxon>
        <taxon>Metarhizium</taxon>
    </lineage>
</organism>
<gene>
    <name evidence="1" type="ORF">H634G_10286</name>
</gene>
<evidence type="ECO:0000313" key="2">
    <source>
        <dbReference type="Proteomes" id="UP000054544"/>
    </source>
</evidence>
<protein>
    <submittedName>
        <fullName evidence="1">Uncharacterized protein</fullName>
    </submittedName>
</protein>
<keyword evidence="2" id="KW-1185">Reference proteome</keyword>
<accession>A0A0D9NK89</accession>
<dbReference type="AlphaFoldDB" id="A0A0D9NK89"/>
<name>A0A0D9NK89_METAN</name>
<dbReference type="OrthoDB" id="4947919at2759"/>
<sequence length="122" mass="13797">MDKTQNLPLDISPLFKFYYELDDPEPVCAFRIASLLTKEETIASLREHLGDQIASWAADLSQWNEKLLINYRLQVASEFLAANFGMLAEASSLAMLKDPLVFWKPTNTAHEMTRSLSVQTSS</sequence>